<dbReference type="Gene3D" id="1.10.30.50">
    <property type="match status" value="1"/>
</dbReference>
<gene>
    <name evidence="2" type="ORF">E9934_19415</name>
</gene>
<keyword evidence="3" id="KW-1185">Reference proteome</keyword>
<comment type="caution">
    <text evidence="2">The sequence shown here is derived from an EMBL/GenBank/DDBJ whole genome shotgun (WGS) entry which is preliminary data.</text>
</comment>
<reference evidence="2 3" key="1">
    <citation type="journal article" date="2009" name="Int. J. Syst. Evol. Microbiol.">
        <title>Nocardioides caeni sp. nov., isolated from wastewater.</title>
        <authorList>
            <person name="Yoon J.H."/>
            <person name="Kang S.J."/>
            <person name="Park S."/>
            <person name="Kim W."/>
            <person name="Oh T.K."/>
        </authorList>
    </citation>
    <scope>NUCLEOTIDE SEQUENCE [LARGE SCALE GENOMIC DNA]</scope>
    <source>
        <strain evidence="2 3">DSM 23134</strain>
    </source>
</reference>
<dbReference type="EMBL" id="STGW01000045">
    <property type="protein sequence ID" value="THV08728.1"/>
    <property type="molecule type" value="Genomic_DNA"/>
</dbReference>
<dbReference type="InterPro" id="IPR003615">
    <property type="entry name" value="HNH_nuc"/>
</dbReference>
<dbReference type="CDD" id="cd00085">
    <property type="entry name" value="HNHc"/>
    <property type="match status" value="1"/>
</dbReference>
<evidence type="ECO:0000313" key="2">
    <source>
        <dbReference type="EMBL" id="THV08728.1"/>
    </source>
</evidence>
<dbReference type="Proteomes" id="UP000307087">
    <property type="component" value="Unassembled WGS sequence"/>
</dbReference>
<keyword evidence="2" id="KW-0378">Hydrolase</keyword>
<keyword evidence="2" id="KW-0540">Nuclease</keyword>
<protein>
    <submittedName>
        <fullName evidence="2">HNH endonuclease</fullName>
    </submittedName>
</protein>
<feature type="region of interest" description="Disordered" evidence="1">
    <location>
        <begin position="17"/>
        <end position="54"/>
    </location>
</feature>
<dbReference type="AlphaFoldDB" id="A0A4S8MZ36"/>
<keyword evidence="2" id="KW-0255">Endonuclease</keyword>
<dbReference type="GO" id="GO:0004519">
    <property type="term" value="F:endonuclease activity"/>
    <property type="evidence" value="ECO:0007669"/>
    <property type="project" value="UniProtKB-KW"/>
</dbReference>
<evidence type="ECO:0000256" key="1">
    <source>
        <dbReference type="SAM" id="MobiDB-lite"/>
    </source>
</evidence>
<proteinExistence type="predicted"/>
<sequence>MFPYAVNLSRAMDLDHQIPYSEGGPTSTDNLGPATRTHHRIKTHDGWEVRQPSP</sequence>
<name>A0A4S8MZ36_9ACTN</name>
<organism evidence="2 3">
    <name type="scientific">Nocardioides caeni</name>
    <dbReference type="NCBI Taxonomy" id="574700"/>
    <lineage>
        <taxon>Bacteria</taxon>
        <taxon>Bacillati</taxon>
        <taxon>Actinomycetota</taxon>
        <taxon>Actinomycetes</taxon>
        <taxon>Propionibacteriales</taxon>
        <taxon>Nocardioidaceae</taxon>
        <taxon>Nocardioides</taxon>
    </lineage>
</organism>
<evidence type="ECO:0000313" key="3">
    <source>
        <dbReference type="Proteomes" id="UP000307087"/>
    </source>
</evidence>
<accession>A0A4S8MZ36</accession>